<dbReference type="GO" id="GO:0006281">
    <property type="term" value="P:DNA repair"/>
    <property type="evidence" value="ECO:0007669"/>
    <property type="project" value="UniProtKB-KW"/>
</dbReference>
<dbReference type="InterPro" id="IPR033454">
    <property type="entry name" value="RecG_wedge"/>
</dbReference>
<dbReference type="InterPro" id="IPR047112">
    <property type="entry name" value="RecG/Mfd"/>
</dbReference>
<dbReference type="SMART" id="SM00490">
    <property type="entry name" value="HELICc"/>
    <property type="match status" value="1"/>
</dbReference>
<dbReference type="Gene3D" id="3.40.50.300">
    <property type="entry name" value="P-loop containing nucleotide triphosphate hydrolases"/>
    <property type="match status" value="2"/>
</dbReference>
<dbReference type="NCBIfam" id="NF008165">
    <property type="entry name" value="PRK10917.1-3"/>
    <property type="match status" value="1"/>
</dbReference>
<dbReference type="InterPro" id="IPR027417">
    <property type="entry name" value="P-loop_NTPase"/>
</dbReference>
<keyword evidence="4 10" id="KW-0347">Helicase</keyword>
<feature type="domain" description="Helicase ATP-binding" evidence="8">
    <location>
        <begin position="292"/>
        <end position="455"/>
    </location>
</feature>
<keyword evidence="6" id="KW-0238">DNA-binding</keyword>
<dbReference type="Pfam" id="PF00271">
    <property type="entry name" value="Helicase_C"/>
    <property type="match status" value="1"/>
</dbReference>
<gene>
    <name evidence="10" type="primary">recG</name>
    <name evidence="10" type="ORF">IFK94_00465</name>
</gene>
<dbReference type="InterPro" id="IPR011545">
    <property type="entry name" value="DEAD/DEAH_box_helicase_dom"/>
</dbReference>
<proteinExistence type="predicted"/>
<comment type="caution">
    <text evidence="10">The sequence shown here is derived from an EMBL/GenBank/DDBJ whole genome shotgun (WGS) entry which is preliminary data.</text>
</comment>
<evidence type="ECO:0000259" key="8">
    <source>
        <dbReference type="PROSITE" id="PS51192"/>
    </source>
</evidence>
<dbReference type="InterPro" id="IPR014001">
    <property type="entry name" value="Helicase_ATP-bd"/>
</dbReference>
<dbReference type="Gene3D" id="2.40.50.140">
    <property type="entry name" value="Nucleic acid-binding proteins"/>
    <property type="match status" value="1"/>
</dbReference>
<evidence type="ECO:0000256" key="7">
    <source>
        <dbReference type="ARBA" id="ARBA00023204"/>
    </source>
</evidence>
<keyword evidence="5" id="KW-0067">ATP-binding</keyword>
<reference evidence="10 11" key="1">
    <citation type="submission" date="2020-08" db="EMBL/GenBank/DDBJ databases">
        <title>Acidobacteriota in marine sediments use diverse sulfur dissimilation pathways.</title>
        <authorList>
            <person name="Wasmund K."/>
        </authorList>
    </citation>
    <scope>NUCLEOTIDE SEQUENCE [LARGE SCALE GENOMIC DNA]</scope>
    <source>
        <strain evidence="10">MAG AM4</strain>
    </source>
</reference>
<dbReference type="GO" id="GO:0003677">
    <property type="term" value="F:DNA binding"/>
    <property type="evidence" value="ECO:0007669"/>
    <property type="project" value="UniProtKB-KW"/>
</dbReference>
<keyword evidence="7" id="KW-0234">DNA repair</keyword>
<dbReference type="NCBIfam" id="NF008168">
    <property type="entry name" value="PRK10917.2-2"/>
    <property type="match status" value="1"/>
</dbReference>
<evidence type="ECO:0000313" key="10">
    <source>
        <dbReference type="EMBL" id="MBD3866573.1"/>
    </source>
</evidence>
<dbReference type="CDD" id="cd04488">
    <property type="entry name" value="RecG_wedge_OBF"/>
    <property type="match status" value="1"/>
</dbReference>
<dbReference type="EMBL" id="JACXWD010000001">
    <property type="protein sequence ID" value="MBD3866573.1"/>
    <property type="molecule type" value="Genomic_DNA"/>
</dbReference>
<organism evidence="10 11">
    <name type="scientific">Candidatus Polarisedimenticola svalbardensis</name>
    <dbReference type="NCBI Taxonomy" id="2886004"/>
    <lineage>
        <taxon>Bacteria</taxon>
        <taxon>Pseudomonadati</taxon>
        <taxon>Acidobacteriota</taxon>
        <taxon>Candidatus Polarisedimenticolia</taxon>
        <taxon>Candidatus Polarisedimenticolales</taxon>
        <taxon>Candidatus Polarisedimenticolaceae</taxon>
        <taxon>Candidatus Polarisedimenticola</taxon>
    </lineage>
</organism>
<evidence type="ECO:0000313" key="11">
    <source>
        <dbReference type="Proteomes" id="UP000648239"/>
    </source>
</evidence>
<evidence type="ECO:0000256" key="2">
    <source>
        <dbReference type="ARBA" id="ARBA00022763"/>
    </source>
</evidence>
<dbReference type="GO" id="GO:0005524">
    <property type="term" value="F:ATP binding"/>
    <property type="evidence" value="ECO:0007669"/>
    <property type="project" value="UniProtKB-KW"/>
</dbReference>
<dbReference type="PROSITE" id="PS51194">
    <property type="entry name" value="HELICASE_CTER"/>
    <property type="match status" value="1"/>
</dbReference>
<dbReference type="SMART" id="SM00487">
    <property type="entry name" value="DEXDc"/>
    <property type="match status" value="1"/>
</dbReference>
<dbReference type="GO" id="GO:0016787">
    <property type="term" value="F:hydrolase activity"/>
    <property type="evidence" value="ECO:0007669"/>
    <property type="project" value="UniProtKB-KW"/>
</dbReference>
<dbReference type="Pfam" id="PF17191">
    <property type="entry name" value="RecG_wedge"/>
    <property type="match status" value="1"/>
</dbReference>
<dbReference type="PANTHER" id="PTHR47964:SF1">
    <property type="entry name" value="ATP-DEPENDENT DNA HELICASE HOMOLOG RECG, CHLOROPLASTIC"/>
    <property type="match status" value="1"/>
</dbReference>
<dbReference type="GO" id="GO:0003678">
    <property type="term" value="F:DNA helicase activity"/>
    <property type="evidence" value="ECO:0007669"/>
    <property type="project" value="TreeGrafter"/>
</dbReference>
<sequence length="709" mass="77394">MNAGRLHVGAPLVELRGIGPKRSAALAEERFFVVEDLLAHFPVRYEDRRTFLPISELTAGGKAVSLTVTVISSRVIHTRRKGFRIVEALVQDPAATLKVVWYNQPYLKQHLTPGRDLILYGRPVADRKGELVLQNPEIEMPSTDDDPAIHTGRIVPVYRRLAGLSTRMLRTLVFGILERLEGSSAGPALPPEITERPGAMNRLQAIREVHFPPGDTDQDRLTSFSTPAWLSLAFEEMFLLQLGLGFHRARYRSAVPGARSGGRRIEIPDPAALFPFRFTAAQERVAGEIAADLVSPRPMARLLQGDVGSGKTAVAVLAMLGVAGAGRQAALMAPTGILAAQHHRNLLRILEAVPERDRPVLLTGSTAAGLRREILAGIADGSRKLVVGTHTLFDAGVRFRDLGLAVVDEQHRFGVLQRAALADKNGRPDLLVMTATPIPRTVAMTVYGDLDISVIDELPPGREPVRTLVRGEKDRAKVYQGIREAVQRGRQVYIVVPTVEDEDGRRLKSATGHARRLAKDVFPETPVGLLHGRLSADEKIGVMDDFRSGRLPILVATTVIEVGLDVPNATVMVVEDADRFGLAQLHQLRGRVGRGGGRSYCILMNGEGPSRQAAEERLAVIAQTTNGFLVAEKDLLIRGPGSLLGVEQHGAGDMWFVRQAVARPELLAEARAMARKLLEKDDGSLLEAERVLGELPARWRARLRIGRVG</sequence>
<evidence type="ECO:0000256" key="5">
    <source>
        <dbReference type="ARBA" id="ARBA00022840"/>
    </source>
</evidence>
<dbReference type="SUPFAM" id="SSF50249">
    <property type="entry name" value="Nucleic acid-binding proteins"/>
    <property type="match status" value="1"/>
</dbReference>
<evidence type="ECO:0000256" key="3">
    <source>
        <dbReference type="ARBA" id="ARBA00022801"/>
    </source>
</evidence>
<dbReference type="AlphaFoldDB" id="A0A8J6XRK8"/>
<dbReference type="PROSITE" id="PS51192">
    <property type="entry name" value="HELICASE_ATP_BIND_1"/>
    <property type="match status" value="1"/>
</dbReference>
<evidence type="ECO:0000259" key="9">
    <source>
        <dbReference type="PROSITE" id="PS51194"/>
    </source>
</evidence>
<protein>
    <submittedName>
        <fullName evidence="10">ATP-dependent DNA helicase RecG</fullName>
    </submittedName>
</protein>
<dbReference type="PANTHER" id="PTHR47964">
    <property type="entry name" value="ATP-DEPENDENT DNA HELICASE HOMOLOG RECG, CHLOROPLASTIC"/>
    <property type="match status" value="1"/>
</dbReference>
<evidence type="ECO:0000256" key="4">
    <source>
        <dbReference type="ARBA" id="ARBA00022806"/>
    </source>
</evidence>
<dbReference type="SUPFAM" id="SSF52540">
    <property type="entry name" value="P-loop containing nucleoside triphosphate hydrolases"/>
    <property type="match status" value="1"/>
</dbReference>
<dbReference type="Proteomes" id="UP000648239">
    <property type="component" value="Unassembled WGS sequence"/>
</dbReference>
<dbReference type="InterPro" id="IPR012340">
    <property type="entry name" value="NA-bd_OB-fold"/>
</dbReference>
<keyword evidence="3" id="KW-0378">Hydrolase</keyword>
<dbReference type="Pfam" id="PF00270">
    <property type="entry name" value="DEAD"/>
    <property type="match status" value="1"/>
</dbReference>
<accession>A0A8J6XRK8</accession>
<dbReference type="InterPro" id="IPR001650">
    <property type="entry name" value="Helicase_C-like"/>
</dbReference>
<name>A0A8J6XRK8_9BACT</name>
<feature type="domain" description="Helicase C-terminal" evidence="9">
    <location>
        <begin position="477"/>
        <end position="641"/>
    </location>
</feature>
<evidence type="ECO:0000256" key="6">
    <source>
        <dbReference type="ARBA" id="ARBA00023125"/>
    </source>
</evidence>
<keyword evidence="1" id="KW-0547">Nucleotide-binding</keyword>
<keyword evidence="2" id="KW-0227">DNA damage</keyword>
<evidence type="ECO:0000256" key="1">
    <source>
        <dbReference type="ARBA" id="ARBA00022741"/>
    </source>
</evidence>
<dbReference type="CDD" id="cd17992">
    <property type="entry name" value="DEXHc_RecG"/>
    <property type="match status" value="1"/>
</dbReference>